<dbReference type="GO" id="GO:0006508">
    <property type="term" value="P:proteolysis"/>
    <property type="evidence" value="ECO:0007669"/>
    <property type="project" value="InterPro"/>
</dbReference>
<accession>A0A1L8RID3</accession>
<comment type="caution">
    <text evidence="3">The sequence shown here is derived from an EMBL/GenBank/DDBJ whole genome shotgun (WGS) entry which is preliminary data.</text>
</comment>
<reference evidence="3 4" key="1">
    <citation type="submission" date="2014-12" db="EMBL/GenBank/DDBJ databases">
        <title>Draft genome sequences of 29 type strains of Enterococci.</title>
        <authorList>
            <person name="Zhong Z."/>
            <person name="Sun Z."/>
            <person name="Liu W."/>
            <person name="Zhang W."/>
            <person name="Zhang H."/>
        </authorList>
    </citation>
    <scope>NUCLEOTIDE SEQUENCE [LARGE SCALE GENOMIC DNA]</scope>
    <source>
        <strain evidence="3 4">DSM 17029</strain>
    </source>
</reference>
<evidence type="ECO:0000313" key="4">
    <source>
        <dbReference type="Proteomes" id="UP000181884"/>
    </source>
</evidence>
<dbReference type="GO" id="GO:0016020">
    <property type="term" value="C:membrane"/>
    <property type="evidence" value="ECO:0007669"/>
    <property type="project" value="InterPro"/>
</dbReference>
<feature type="domain" description="Peptidase C39" evidence="2">
    <location>
        <begin position="107"/>
        <end position="243"/>
    </location>
</feature>
<dbReference type="InterPro" id="IPR005074">
    <property type="entry name" value="Peptidase_C39"/>
</dbReference>
<dbReference type="Proteomes" id="UP000181884">
    <property type="component" value="Unassembled WGS sequence"/>
</dbReference>
<dbReference type="Gene3D" id="3.90.70.10">
    <property type="entry name" value="Cysteine proteinases"/>
    <property type="match status" value="1"/>
</dbReference>
<dbReference type="PROSITE" id="PS50990">
    <property type="entry name" value="PEPTIDASE_C39"/>
    <property type="match status" value="1"/>
</dbReference>
<dbReference type="EMBL" id="JXKH01000002">
    <property type="protein sequence ID" value="OJG19474.1"/>
    <property type="molecule type" value="Genomic_DNA"/>
</dbReference>
<dbReference type="AlphaFoldDB" id="A0A1L8RID3"/>
<evidence type="ECO:0000259" key="2">
    <source>
        <dbReference type="PROSITE" id="PS50990"/>
    </source>
</evidence>
<evidence type="ECO:0000256" key="1">
    <source>
        <dbReference type="SAM" id="Phobius"/>
    </source>
</evidence>
<keyword evidence="1" id="KW-1133">Transmembrane helix</keyword>
<dbReference type="GO" id="GO:0008233">
    <property type="term" value="F:peptidase activity"/>
    <property type="evidence" value="ECO:0007669"/>
    <property type="project" value="InterPro"/>
</dbReference>
<keyword evidence="1" id="KW-0812">Transmembrane</keyword>
<keyword evidence="1" id="KW-0472">Membrane</keyword>
<name>A0A1L8RID3_9ENTE</name>
<dbReference type="Pfam" id="PF13529">
    <property type="entry name" value="Peptidase_C39_2"/>
    <property type="match status" value="1"/>
</dbReference>
<protein>
    <recommendedName>
        <fullName evidence="2">Peptidase C39 domain-containing protein</fullName>
    </recommendedName>
</protein>
<dbReference type="InterPro" id="IPR039564">
    <property type="entry name" value="Peptidase_C39-like"/>
</dbReference>
<dbReference type="GO" id="GO:0005524">
    <property type="term" value="F:ATP binding"/>
    <property type="evidence" value="ECO:0007669"/>
    <property type="project" value="InterPro"/>
</dbReference>
<proteinExistence type="predicted"/>
<organism evidence="3 4">
    <name type="scientific">Enterococcus canis</name>
    <dbReference type="NCBI Taxonomy" id="214095"/>
    <lineage>
        <taxon>Bacteria</taxon>
        <taxon>Bacillati</taxon>
        <taxon>Bacillota</taxon>
        <taxon>Bacilli</taxon>
        <taxon>Lactobacillales</taxon>
        <taxon>Enterococcaceae</taxon>
        <taxon>Enterococcus</taxon>
    </lineage>
</organism>
<keyword evidence="4" id="KW-1185">Reference proteome</keyword>
<evidence type="ECO:0000313" key="3">
    <source>
        <dbReference type="EMBL" id="OJG19474.1"/>
    </source>
</evidence>
<feature type="transmembrane region" description="Helical" evidence="1">
    <location>
        <begin position="23"/>
        <end position="43"/>
    </location>
</feature>
<sequence length="248" mass="27455">MKTGDETFSILFLAKELRKLKKVFTLMKIGLLGAVLFGGYHFITTGSLPNPLAVVAQGNAQTASSSGKLISRDFAETANKVLPQAGPPLLLQTDERWGDISYGTESENNDLAHNGCAIASLAMIASYWQGQTVTPPEILDWAQNNYYVTGQGTSWQIFSDFAPQYGLQVQSLASIEQAEEWMQTGHPVIVSVNPGTFTKTGHIMVLAMNEGKLTVYDPNDDSHKQHYQTDFSEDIFRNEAVSYWVFYK</sequence>
<gene>
    <name evidence="3" type="ORF">RU97_GL001045</name>
</gene>
<dbReference type="STRING" id="214095.RU97_GL001045"/>